<keyword evidence="2" id="KW-1185">Reference proteome</keyword>
<protein>
    <submittedName>
        <fullName evidence="1">Uncharacterized protein</fullName>
    </submittedName>
</protein>
<evidence type="ECO:0000313" key="2">
    <source>
        <dbReference type="Proteomes" id="UP001172386"/>
    </source>
</evidence>
<accession>A0ACC3A8E2</accession>
<organism evidence="1 2">
    <name type="scientific">Neophaeococcomyces mojaviensis</name>
    <dbReference type="NCBI Taxonomy" id="3383035"/>
    <lineage>
        <taxon>Eukaryota</taxon>
        <taxon>Fungi</taxon>
        <taxon>Dikarya</taxon>
        <taxon>Ascomycota</taxon>
        <taxon>Pezizomycotina</taxon>
        <taxon>Eurotiomycetes</taxon>
        <taxon>Chaetothyriomycetidae</taxon>
        <taxon>Chaetothyriales</taxon>
        <taxon>Chaetothyriales incertae sedis</taxon>
        <taxon>Neophaeococcomyces</taxon>
    </lineage>
</organism>
<sequence>MTASFLSSLSNILAYGLIQIASDPKTDGWKWIFIVEGAITVGVAIVAFFVIVDFPESKRNTFLSPEEIATVRARLEQERGSSDGEKVTWKVIFETVTDLQVWGSAPPAAFSVIFAFVVSWLADKYRVRGPFVFFEAVLAIVGLAIIGFIGSPTPRYIGAFLGEAGANALIITSLAWAQNNIRSDAKRSVGTALMVMMASIGGIYSALVFRQQESSPQEL</sequence>
<gene>
    <name evidence="1" type="ORF">H2198_004433</name>
</gene>
<name>A0ACC3A8E2_9EURO</name>
<dbReference type="EMBL" id="JAPDRQ010000067">
    <property type="protein sequence ID" value="KAJ9657207.1"/>
    <property type="molecule type" value="Genomic_DNA"/>
</dbReference>
<dbReference type="Proteomes" id="UP001172386">
    <property type="component" value="Unassembled WGS sequence"/>
</dbReference>
<reference evidence="1" key="1">
    <citation type="submission" date="2022-10" db="EMBL/GenBank/DDBJ databases">
        <title>Culturing micro-colonial fungi from biological soil crusts in the Mojave desert and describing Neophaeococcomyces mojavensis, and introducing the new genera and species Taxawa tesnikishii.</title>
        <authorList>
            <person name="Kurbessoian T."/>
            <person name="Stajich J.E."/>
        </authorList>
    </citation>
    <scope>NUCLEOTIDE SEQUENCE</scope>
    <source>
        <strain evidence="1">JES_112</strain>
    </source>
</reference>
<comment type="caution">
    <text evidence="1">The sequence shown here is derived from an EMBL/GenBank/DDBJ whole genome shotgun (WGS) entry which is preliminary data.</text>
</comment>
<proteinExistence type="predicted"/>
<evidence type="ECO:0000313" key="1">
    <source>
        <dbReference type="EMBL" id="KAJ9657207.1"/>
    </source>
</evidence>